<dbReference type="PROSITE" id="PS00991">
    <property type="entry name" value="CLAT_ADAPTOR_M_2"/>
    <property type="match status" value="1"/>
</dbReference>
<proteinExistence type="predicted"/>
<keyword evidence="2" id="KW-0813">Transport</keyword>
<dbReference type="CDD" id="cd14837">
    <property type="entry name" value="AP3_Mu_N"/>
    <property type="match status" value="1"/>
</dbReference>
<comment type="caution">
    <text evidence="7">The sequence shown here is derived from an EMBL/GenBank/DDBJ whole genome shotgun (WGS) entry which is preliminary data.</text>
</comment>
<evidence type="ECO:0000256" key="1">
    <source>
        <dbReference type="ARBA" id="ARBA00004308"/>
    </source>
</evidence>
<dbReference type="PANTHER" id="PTHR10529">
    <property type="entry name" value="AP COMPLEX SUBUNIT MU"/>
    <property type="match status" value="1"/>
</dbReference>
<feature type="region of interest" description="Disordered" evidence="5">
    <location>
        <begin position="462"/>
        <end position="537"/>
    </location>
</feature>
<evidence type="ECO:0000259" key="6">
    <source>
        <dbReference type="PROSITE" id="PS51072"/>
    </source>
</evidence>
<feature type="compositionally biased region" description="Low complexity" evidence="5">
    <location>
        <begin position="523"/>
        <end position="537"/>
    </location>
</feature>
<dbReference type="OrthoDB" id="870at2759"/>
<dbReference type="Pfam" id="PF00928">
    <property type="entry name" value="Adap_comp_sub"/>
    <property type="match status" value="1"/>
</dbReference>
<dbReference type="Gene3D" id="2.60.40.1170">
    <property type="entry name" value="Mu homology domain, subdomain B"/>
    <property type="match status" value="1"/>
</dbReference>
<dbReference type="SUPFAM" id="SSF49447">
    <property type="entry name" value="Second domain of Mu2 adaptin subunit (ap50) of ap2 adaptor"/>
    <property type="match status" value="1"/>
</dbReference>
<feature type="domain" description="MHD" evidence="6">
    <location>
        <begin position="193"/>
        <end position="507"/>
    </location>
</feature>
<dbReference type="Proteomes" id="UP001154252">
    <property type="component" value="Unassembled WGS sequence"/>
</dbReference>
<keyword evidence="8" id="KW-1185">Reference proteome</keyword>
<feature type="region of interest" description="Disordered" evidence="5">
    <location>
        <begin position="336"/>
        <end position="369"/>
    </location>
</feature>
<protein>
    <recommendedName>
        <fullName evidence="6">MHD domain-containing protein</fullName>
    </recommendedName>
</protein>
<accession>A0A9W4KMC7</accession>
<dbReference type="EMBL" id="CAJVRC010000888">
    <property type="protein sequence ID" value="CAG8906274.1"/>
    <property type="molecule type" value="Genomic_DNA"/>
</dbReference>
<dbReference type="InterPro" id="IPR036168">
    <property type="entry name" value="AP2_Mu_C_sf"/>
</dbReference>
<dbReference type="InterPro" id="IPR050431">
    <property type="entry name" value="Adaptor_comp_med_subunit"/>
</dbReference>
<evidence type="ECO:0000256" key="3">
    <source>
        <dbReference type="ARBA" id="ARBA00022927"/>
    </source>
</evidence>
<evidence type="ECO:0000313" key="8">
    <source>
        <dbReference type="Proteomes" id="UP001154252"/>
    </source>
</evidence>
<dbReference type="InterPro" id="IPR011012">
    <property type="entry name" value="Longin-like_dom_sf"/>
</dbReference>
<name>A0A9W4KMC7_9EURO</name>
<evidence type="ECO:0000313" key="7">
    <source>
        <dbReference type="EMBL" id="CAG8906274.1"/>
    </source>
</evidence>
<gene>
    <name evidence="7" type="ORF">PEGY_LOCUS8450</name>
</gene>
<reference evidence="7" key="1">
    <citation type="submission" date="2021-07" db="EMBL/GenBank/DDBJ databases">
        <authorList>
            <person name="Branca A.L. A."/>
        </authorList>
    </citation>
    <scope>NUCLEOTIDE SEQUENCE</scope>
</reference>
<evidence type="ECO:0000256" key="2">
    <source>
        <dbReference type="ARBA" id="ARBA00022448"/>
    </source>
</evidence>
<dbReference type="Gene3D" id="3.30.450.60">
    <property type="match status" value="1"/>
</dbReference>
<dbReference type="GO" id="GO:0012505">
    <property type="term" value="C:endomembrane system"/>
    <property type="evidence" value="ECO:0007669"/>
    <property type="project" value="UniProtKB-SubCell"/>
</dbReference>
<evidence type="ECO:0000256" key="5">
    <source>
        <dbReference type="SAM" id="MobiDB-lite"/>
    </source>
</evidence>
<dbReference type="GO" id="GO:0030131">
    <property type="term" value="C:clathrin adaptor complex"/>
    <property type="evidence" value="ECO:0007669"/>
    <property type="project" value="InterPro"/>
</dbReference>
<keyword evidence="4" id="KW-0472">Membrane</keyword>
<feature type="compositionally biased region" description="Low complexity" evidence="5">
    <location>
        <begin position="341"/>
        <end position="360"/>
    </location>
</feature>
<evidence type="ECO:0000256" key="4">
    <source>
        <dbReference type="ARBA" id="ARBA00023136"/>
    </source>
</evidence>
<comment type="subcellular location">
    <subcellularLocation>
        <location evidence="1">Endomembrane system</location>
    </subcellularLocation>
</comment>
<dbReference type="InterPro" id="IPR028565">
    <property type="entry name" value="MHD"/>
</dbReference>
<dbReference type="SUPFAM" id="SSF64356">
    <property type="entry name" value="SNARE-like"/>
    <property type="match status" value="1"/>
</dbReference>
<dbReference type="PROSITE" id="PS00990">
    <property type="entry name" value="CLAT_ADAPTOR_M_1"/>
    <property type="match status" value="1"/>
</dbReference>
<keyword evidence="3" id="KW-0653">Protein transport</keyword>
<dbReference type="PROSITE" id="PS51072">
    <property type="entry name" value="MHD"/>
    <property type="match status" value="1"/>
</dbReference>
<feature type="compositionally biased region" description="Basic residues" evidence="5">
    <location>
        <begin position="484"/>
        <end position="499"/>
    </location>
</feature>
<dbReference type="GO" id="GO:0006886">
    <property type="term" value="P:intracellular protein transport"/>
    <property type="evidence" value="ECO:0007669"/>
    <property type="project" value="InterPro"/>
</dbReference>
<dbReference type="AlphaFoldDB" id="A0A9W4KMC7"/>
<dbReference type="InterPro" id="IPR018240">
    <property type="entry name" value="Clathrin_mu_CS"/>
</dbReference>
<dbReference type="GO" id="GO:0016192">
    <property type="term" value="P:vesicle-mediated transport"/>
    <property type="evidence" value="ECO:0007669"/>
    <property type="project" value="InterPro"/>
</dbReference>
<organism evidence="7 8">
    <name type="scientific">Penicillium egyptiacum</name>
    <dbReference type="NCBI Taxonomy" id="1303716"/>
    <lineage>
        <taxon>Eukaryota</taxon>
        <taxon>Fungi</taxon>
        <taxon>Dikarya</taxon>
        <taxon>Ascomycota</taxon>
        <taxon>Pezizomycotina</taxon>
        <taxon>Eurotiomycetes</taxon>
        <taxon>Eurotiomycetidae</taxon>
        <taxon>Eurotiales</taxon>
        <taxon>Aspergillaceae</taxon>
        <taxon>Penicillium</taxon>
    </lineage>
</organism>
<sequence>MSGEIDAVYIYDEQNAPLVEHVYRSRPPSASAILPLYLAHAEPRPSLLYIPSASPPVTVFSTVESNLLFLAISEIDTEPLLALEFLHRVIDVLEDLVGAPLLSTKIQANYNIVAQLLNEMCDGGTVCNTEPNALQEVVEVPGWMGKLLGGIGVPGTSTPALGSTNPLKQSLAAASASQGPAIPWRRPGVRHTSNELYVDIIESLSVTMAPSGRLLSALVSGTIAFTAKISGVPDLLLSLSAPGGQHVLGRKIELPVFHPCVRLARWKERPGELSFIPPDGRFILAGYEVDLLPIDPDLDEPPSHMEKLFLPAIVDIRKSLGPSGSEFEVRLTLNTNFPGQSSSSRPGAARSGSGTSTPSFLGGGSGSSGPALEEVVVSVPISKSVRHITDMQASRGDAQFLPSTGLLEWRIPTGKDAGTLTGTATLRCSVSGYASADDDLEDSVEDADEDANANLLQGYYEAPTSYNDASASTSKKTRSSDPSKRKKKKKKEKSTKKSSRSAALQPEDVEEDPVAATTPSPNTSIPQTPTPPLQSQSQYNAHLPAFFAPSSTSRSTRRTKAQLNASLMPNSASVSFSVRGWLPSGIKVDSLNIDQRRSRGLGESVKPYKGVKYLCVSNRGVERRC</sequence>